<dbReference type="InterPro" id="IPR052616">
    <property type="entry name" value="SYO1-like"/>
</dbReference>
<feature type="region of interest" description="Disordered" evidence="2">
    <location>
        <begin position="1"/>
        <end position="39"/>
    </location>
</feature>
<dbReference type="InterPro" id="IPR057990">
    <property type="entry name" value="TPR_SYO1"/>
</dbReference>
<dbReference type="GO" id="GO:0051082">
    <property type="term" value="F:unfolded protein binding"/>
    <property type="evidence" value="ECO:0007669"/>
    <property type="project" value="TreeGrafter"/>
</dbReference>
<feature type="compositionally biased region" description="Basic residues" evidence="2">
    <location>
        <begin position="1"/>
        <end position="13"/>
    </location>
</feature>
<organism evidence="4 5">
    <name type="scientific">Cryptotermes secundus</name>
    <dbReference type="NCBI Taxonomy" id="105785"/>
    <lineage>
        <taxon>Eukaryota</taxon>
        <taxon>Metazoa</taxon>
        <taxon>Ecdysozoa</taxon>
        <taxon>Arthropoda</taxon>
        <taxon>Hexapoda</taxon>
        <taxon>Insecta</taxon>
        <taxon>Pterygota</taxon>
        <taxon>Neoptera</taxon>
        <taxon>Polyneoptera</taxon>
        <taxon>Dictyoptera</taxon>
        <taxon>Blattodea</taxon>
        <taxon>Blattoidea</taxon>
        <taxon>Termitoidae</taxon>
        <taxon>Kalotermitidae</taxon>
        <taxon>Cryptotermitinae</taxon>
        <taxon>Cryptotermes</taxon>
    </lineage>
</organism>
<dbReference type="Proteomes" id="UP000235965">
    <property type="component" value="Unassembled WGS sequence"/>
</dbReference>
<sequence>MGKSKRNKAKTRAKNPTGLPSIRDIEREQSELGGGVSDQKSKQEYAIQTLLELLQSPDAENKVIGLQTLATVFDVPGSVEDVMKHTVVKVAAPLLFDKSTTVRNAAAGALRNLSACGSHDICNLLVEQDVMTPLSALIQKYAADWQPSKKNFEDKVDEVTDTFNQAVHLLWNLCESSSTAVKYFNSGNLLPVLAKCLEVSVFGMDTAIAVAQCLLIVTEDNPTSVSKLQGSSSLLQKLLDLEGSEPAVLLLRTLSCGLTLNLNYGKVLSLSPTTVTQLVCNLSATLSVDHRKALNSFTSNLPLDEAAETPKQKDMSESVTAMQYLLEAQKIAVELLANICTGDDDEDAMDQDSSDSSSVDLLSDSGLAEEDVVSVAEKFSLSVPSEVHESLVSGQLVQKVEEKTQLPAENVCEILKNNVDGKHIFNKLLELRCHALLCLSNLIAGLEVEDLGGTSNLYQMWLHIGLLIFKQTDQSDTKLLEAATSALREALRKLAEVNCNLFEELTESDLQLMFNAEMQCPDANVRTNLIRSIGLLGMIFTKSMETKSQTLLKNIGKFLLDICNRESELWVTIEAVDTIMDVFGEDETDIAAAQINLVEKLQTLLPSLKHKVRLQRKSLGDHYLVVTTVSTNLSRFIKYKSKRVSLIGQTNGHGI</sequence>
<protein>
    <submittedName>
        <fullName evidence="4">HEAT repeat-containing protein 3</fullName>
    </submittedName>
</protein>
<dbReference type="EMBL" id="NEVH01021921">
    <property type="protein sequence ID" value="PNF19516.1"/>
    <property type="molecule type" value="Genomic_DNA"/>
</dbReference>
<dbReference type="STRING" id="105785.A0A2J7PT64"/>
<dbReference type="AlphaFoldDB" id="A0A2J7PT64"/>
<keyword evidence="5" id="KW-1185">Reference proteome</keyword>
<dbReference type="PANTHER" id="PTHR13347">
    <property type="entry name" value="HEAT REPEAT-CONTAINING PROTEIN 3"/>
    <property type="match status" value="1"/>
</dbReference>
<gene>
    <name evidence="4" type="ORF">B7P43_G02338</name>
</gene>
<dbReference type="FunCoup" id="A0A2J7PT64">
    <property type="interactions" value="96"/>
</dbReference>
<dbReference type="SUPFAM" id="SSF48371">
    <property type="entry name" value="ARM repeat"/>
    <property type="match status" value="1"/>
</dbReference>
<dbReference type="InterPro" id="IPR011989">
    <property type="entry name" value="ARM-like"/>
</dbReference>
<dbReference type="GO" id="GO:0006606">
    <property type="term" value="P:protein import into nucleus"/>
    <property type="evidence" value="ECO:0007669"/>
    <property type="project" value="TreeGrafter"/>
</dbReference>
<evidence type="ECO:0000313" key="5">
    <source>
        <dbReference type="Proteomes" id="UP000235965"/>
    </source>
</evidence>
<dbReference type="PANTHER" id="PTHR13347:SF1">
    <property type="entry name" value="HEAT REPEAT-CONTAINING PROTEIN 3"/>
    <property type="match status" value="1"/>
</dbReference>
<dbReference type="CDD" id="cd13394">
    <property type="entry name" value="Syo1_like"/>
    <property type="match status" value="1"/>
</dbReference>
<dbReference type="GO" id="GO:0042273">
    <property type="term" value="P:ribosomal large subunit biogenesis"/>
    <property type="evidence" value="ECO:0007669"/>
    <property type="project" value="TreeGrafter"/>
</dbReference>
<comment type="caution">
    <text evidence="4">The sequence shown here is derived from an EMBL/GenBank/DDBJ whole genome shotgun (WGS) entry which is preliminary data.</text>
</comment>
<reference evidence="4 5" key="1">
    <citation type="submission" date="2017-12" db="EMBL/GenBank/DDBJ databases">
        <title>Hemimetabolous genomes reveal molecular basis of termite eusociality.</title>
        <authorList>
            <person name="Harrison M.C."/>
            <person name="Jongepier E."/>
            <person name="Robertson H.M."/>
            <person name="Arning N."/>
            <person name="Bitard-Feildel T."/>
            <person name="Chao H."/>
            <person name="Childers C.P."/>
            <person name="Dinh H."/>
            <person name="Doddapaneni H."/>
            <person name="Dugan S."/>
            <person name="Gowin J."/>
            <person name="Greiner C."/>
            <person name="Han Y."/>
            <person name="Hu H."/>
            <person name="Hughes D.S.T."/>
            <person name="Huylmans A.-K."/>
            <person name="Kemena C."/>
            <person name="Kremer L.P.M."/>
            <person name="Lee S.L."/>
            <person name="Lopez-Ezquerra A."/>
            <person name="Mallet L."/>
            <person name="Monroy-Kuhn J.M."/>
            <person name="Moser A."/>
            <person name="Murali S.C."/>
            <person name="Muzny D.M."/>
            <person name="Otani S."/>
            <person name="Piulachs M.-D."/>
            <person name="Poelchau M."/>
            <person name="Qu J."/>
            <person name="Schaub F."/>
            <person name="Wada-Katsumata A."/>
            <person name="Worley K.C."/>
            <person name="Xie Q."/>
            <person name="Ylla G."/>
            <person name="Poulsen M."/>
            <person name="Gibbs R.A."/>
            <person name="Schal C."/>
            <person name="Richards S."/>
            <person name="Belles X."/>
            <person name="Korb J."/>
            <person name="Bornberg-Bauer E."/>
        </authorList>
    </citation>
    <scope>NUCLEOTIDE SEQUENCE [LARGE SCALE GENOMIC DNA]</scope>
    <source>
        <tissue evidence="4">Whole body</tissue>
    </source>
</reference>
<dbReference type="Pfam" id="PF25567">
    <property type="entry name" value="TPR_SYO1"/>
    <property type="match status" value="1"/>
</dbReference>
<proteinExistence type="inferred from homology"/>
<dbReference type="OrthoDB" id="288703at2759"/>
<name>A0A2J7PT64_9NEOP</name>
<evidence type="ECO:0000259" key="3">
    <source>
        <dbReference type="Pfam" id="PF25567"/>
    </source>
</evidence>
<dbReference type="Gene3D" id="1.25.10.10">
    <property type="entry name" value="Leucine-rich Repeat Variant"/>
    <property type="match status" value="1"/>
</dbReference>
<accession>A0A2J7PT64</accession>
<dbReference type="InterPro" id="IPR016024">
    <property type="entry name" value="ARM-type_fold"/>
</dbReference>
<evidence type="ECO:0000256" key="1">
    <source>
        <dbReference type="ARBA" id="ARBA00049983"/>
    </source>
</evidence>
<dbReference type="InParanoid" id="A0A2J7PT64"/>
<evidence type="ECO:0000256" key="2">
    <source>
        <dbReference type="SAM" id="MobiDB-lite"/>
    </source>
</evidence>
<evidence type="ECO:0000313" key="4">
    <source>
        <dbReference type="EMBL" id="PNF19516.1"/>
    </source>
</evidence>
<comment type="similarity">
    <text evidence="1">Belongs to the nuclear import and ribosome assembly adapter family.</text>
</comment>
<feature type="domain" description="SYO1-like TPR repeats" evidence="3">
    <location>
        <begin position="385"/>
        <end position="643"/>
    </location>
</feature>